<gene>
    <name evidence="1" type="ORF">PLEPLA_LOCUS9285</name>
</gene>
<keyword evidence="2" id="KW-1185">Reference proteome</keyword>
<dbReference type="Proteomes" id="UP001153269">
    <property type="component" value="Unassembled WGS sequence"/>
</dbReference>
<accession>A0A9N7TZ30</accession>
<evidence type="ECO:0000313" key="1">
    <source>
        <dbReference type="EMBL" id="CAB1421403.1"/>
    </source>
</evidence>
<name>A0A9N7TZ30_PLEPL</name>
<proteinExistence type="predicted"/>
<sequence length="133" mass="14558">MEIGFLEVAPHSLACLLVVRRPRVTELHTERQAPEQSPVEKSAVDTILLHSPAVSFSSCLHDASETNVVEILRVQVRSCSLEVLLLLIVLRICEEGVVGVQISPGFTVAPCVCPWHKDARDDHSASDIEPESP</sequence>
<reference evidence="1" key="1">
    <citation type="submission" date="2020-03" db="EMBL/GenBank/DDBJ databases">
        <authorList>
            <person name="Weist P."/>
        </authorList>
    </citation>
    <scope>NUCLEOTIDE SEQUENCE</scope>
</reference>
<protein>
    <submittedName>
        <fullName evidence="1">Uncharacterized protein</fullName>
    </submittedName>
</protein>
<dbReference type="AlphaFoldDB" id="A0A9N7TZ30"/>
<evidence type="ECO:0000313" key="2">
    <source>
        <dbReference type="Proteomes" id="UP001153269"/>
    </source>
</evidence>
<organism evidence="1 2">
    <name type="scientific">Pleuronectes platessa</name>
    <name type="common">European plaice</name>
    <dbReference type="NCBI Taxonomy" id="8262"/>
    <lineage>
        <taxon>Eukaryota</taxon>
        <taxon>Metazoa</taxon>
        <taxon>Chordata</taxon>
        <taxon>Craniata</taxon>
        <taxon>Vertebrata</taxon>
        <taxon>Euteleostomi</taxon>
        <taxon>Actinopterygii</taxon>
        <taxon>Neopterygii</taxon>
        <taxon>Teleostei</taxon>
        <taxon>Neoteleostei</taxon>
        <taxon>Acanthomorphata</taxon>
        <taxon>Carangaria</taxon>
        <taxon>Pleuronectiformes</taxon>
        <taxon>Pleuronectoidei</taxon>
        <taxon>Pleuronectidae</taxon>
        <taxon>Pleuronectes</taxon>
    </lineage>
</organism>
<comment type="caution">
    <text evidence="1">The sequence shown here is derived from an EMBL/GenBank/DDBJ whole genome shotgun (WGS) entry which is preliminary data.</text>
</comment>
<dbReference type="EMBL" id="CADEAL010000523">
    <property type="protein sequence ID" value="CAB1421403.1"/>
    <property type="molecule type" value="Genomic_DNA"/>
</dbReference>